<organism evidence="4 5">
    <name type="scientific">Aaosphaeria arxii CBS 175.79</name>
    <dbReference type="NCBI Taxonomy" id="1450172"/>
    <lineage>
        <taxon>Eukaryota</taxon>
        <taxon>Fungi</taxon>
        <taxon>Dikarya</taxon>
        <taxon>Ascomycota</taxon>
        <taxon>Pezizomycotina</taxon>
        <taxon>Dothideomycetes</taxon>
        <taxon>Pleosporomycetidae</taxon>
        <taxon>Pleosporales</taxon>
        <taxon>Pleosporales incertae sedis</taxon>
        <taxon>Aaosphaeria</taxon>
    </lineage>
</organism>
<dbReference type="Gene3D" id="1.25.40.20">
    <property type="entry name" value="Ankyrin repeat-containing domain"/>
    <property type="match status" value="3"/>
</dbReference>
<evidence type="ECO:0000256" key="1">
    <source>
        <dbReference type="ARBA" id="ARBA00022737"/>
    </source>
</evidence>
<dbReference type="Proteomes" id="UP000799778">
    <property type="component" value="Unassembled WGS sequence"/>
</dbReference>
<sequence length="637" mass="70838">MPKVMVAQLIQRKTYMHNGRNRSICLSIRRAEDLLATVSLDKERTALGKCAQVLATTASHTLYFFDIIKHLKVADKADAYPEETPLENALIAATCMHQVSTVKTLVKMGAKSTAMTRFFGDAMTAAARFGFHDILVHFLDHSSITPSPIRFLTHATALEAACVAGNEQAVSMLLRRTPLHRPQLWFDTAAQSAVRAKDEPIALMILHNRQPHIDEKEPMFWVNLLRTASKTACNTVIEFIFKSSKTDFDEEHIALSIEDASQCGHVSTVQLLLTRSPSRMKLTGAAFLAAFHGRKEIVNLLIANLGDSEECIVADTLAGAALNGHVDLIRHVMRRVTGKTDSIPNFGGSKLMIYVYAINSWLDLRVGRRQWKPSLPSATSDQSLWEACEEGRIGEVRKLISSARKRRMSALCSAAARRRHPGLLLYLSQFVPPWVLPATALESESRAIFEVYFSLGWNVNAPLSRITPPLLGYVLDDEFLVQWLLDHGADPNTRCDWDFTPMSRAVSVASLPVLRLLFERTESIRPGQLIHFVLDRKEPDVKDIIDLLLDLGASLHAIQYQDDPASWAEMKYLGLGTPLHGAIQLGRKDLVSYLIKKGADRMIKDSLGRTAIALAETCGCEEIIQLVGDDQTKPSSR</sequence>
<dbReference type="PROSITE" id="PS50297">
    <property type="entry name" value="ANK_REP_REGION"/>
    <property type="match status" value="1"/>
</dbReference>
<dbReference type="PANTHER" id="PTHR24198:SF165">
    <property type="entry name" value="ANKYRIN REPEAT-CONTAINING PROTEIN-RELATED"/>
    <property type="match status" value="1"/>
</dbReference>
<dbReference type="RefSeq" id="XP_033390213.1">
    <property type="nucleotide sequence ID" value="XM_033524191.1"/>
</dbReference>
<dbReference type="SMART" id="SM00248">
    <property type="entry name" value="ANK"/>
    <property type="match status" value="5"/>
</dbReference>
<gene>
    <name evidence="4" type="ORF">BU24DRAFT_362751</name>
</gene>
<keyword evidence="2 3" id="KW-0040">ANK repeat</keyword>
<dbReference type="EMBL" id="ML978066">
    <property type="protein sequence ID" value="KAF2021874.1"/>
    <property type="molecule type" value="Genomic_DNA"/>
</dbReference>
<accession>A0A6A5YB97</accession>
<evidence type="ECO:0000313" key="5">
    <source>
        <dbReference type="Proteomes" id="UP000799778"/>
    </source>
</evidence>
<dbReference type="GeneID" id="54281588"/>
<name>A0A6A5YB97_9PLEO</name>
<protein>
    <submittedName>
        <fullName evidence="4">Ankyrin</fullName>
    </submittedName>
</protein>
<dbReference type="PROSITE" id="PS50088">
    <property type="entry name" value="ANK_REPEAT"/>
    <property type="match status" value="1"/>
</dbReference>
<evidence type="ECO:0000313" key="4">
    <source>
        <dbReference type="EMBL" id="KAF2021874.1"/>
    </source>
</evidence>
<evidence type="ECO:0000256" key="2">
    <source>
        <dbReference type="ARBA" id="ARBA00023043"/>
    </source>
</evidence>
<proteinExistence type="predicted"/>
<dbReference type="InterPro" id="IPR002110">
    <property type="entry name" value="Ankyrin_rpt"/>
</dbReference>
<dbReference type="Pfam" id="PF00023">
    <property type="entry name" value="Ank"/>
    <property type="match status" value="1"/>
</dbReference>
<dbReference type="SUPFAM" id="SSF48403">
    <property type="entry name" value="Ankyrin repeat"/>
    <property type="match status" value="2"/>
</dbReference>
<dbReference type="OrthoDB" id="1722345at2759"/>
<keyword evidence="5" id="KW-1185">Reference proteome</keyword>
<evidence type="ECO:0000256" key="3">
    <source>
        <dbReference type="PROSITE-ProRule" id="PRU00023"/>
    </source>
</evidence>
<feature type="repeat" description="ANK" evidence="3">
    <location>
        <begin position="577"/>
        <end position="606"/>
    </location>
</feature>
<dbReference type="InterPro" id="IPR036770">
    <property type="entry name" value="Ankyrin_rpt-contain_sf"/>
</dbReference>
<keyword evidence="1" id="KW-0677">Repeat</keyword>
<reference evidence="4" key="1">
    <citation type="journal article" date="2020" name="Stud. Mycol.">
        <title>101 Dothideomycetes genomes: a test case for predicting lifestyles and emergence of pathogens.</title>
        <authorList>
            <person name="Haridas S."/>
            <person name="Albert R."/>
            <person name="Binder M."/>
            <person name="Bloem J."/>
            <person name="Labutti K."/>
            <person name="Salamov A."/>
            <person name="Andreopoulos B."/>
            <person name="Baker S."/>
            <person name="Barry K."/>
            <person name="Bills G."/>
            <person name="Bluhm B."/>
            <person name="Cannon C."/>
            <person name="Castanera R."/>
            <person name="Culley D."/>
            <person name="Daum C."/>
            <person name="Ezra D."/>
            <person name="Gonzalez J."/>
            <person name="Henrissat B."/>
            <person name="Kuo A."/>
            <person name="Liang C."/>
            <person name="Lipzen A."/>
            <person name="Lutzoni F."/>
            <person name="Magnuson J."/>
            <person name="Mondo S."/>
            <person name="Nolan M."/>
            <person name="Ohm R."/>
            <person name="Pangilinan J."/>
            <person name="Park H.-J."/>
            <person name="Ramirez L."/>
            <person name="Alfaro M."/>
            <person name="Sun H."/>
            <person name="Tritt A."/>
            <person name="Yoshinaga Y."/>
            <person name="Zwiers L.-H."/>
            <person name="Turgeon B."/>
            <person name="Goodwin S."/>
            <person name="Spatafora J."/>
            <person name="Crous P."/>
            <person name="Grigoriev I."/>
        </authorList>
    </citation>
    <scope>NUCLEOTIDE SEQUENCE</scope>
    <source>
        <strain evidence="4">CBS 175.79</strain>
    </source>
</reference>
<dbReference type="PANTHER" id="PTHR24198">
    <property type="entry name" value="ANKYRIN REPEAT AND PROTEIN KINASE DOMAIN-CONTAINING PROTEIN"/>
    <property type="match status" value="1"/>
</dbReference>
<dbReference type="AlphaFoldDB" id="A0A6A5YB97"/>